<sequence>MTNGTSNIGKIAKDLFFIQIKWALWFIPIVFAVYLIVPHFVKDVAELNLHFLSFIYQPTKIFMLVIGIITSLYYLPYFVSNGITRKDYFYGAAIGSATVAFGIMFLSAILAGILELIGAFSNYQPSTSTMEFLQSTSSIWIIPILVYSFISIGYYISGWMIALGFYRFGGWGGMGFILVAILYINLTDLIWEGHASHPFGWLNIPFPDLPLPVSLIGALIFILLGFMVIRKVSKRITIAME</sequence>
<gene>
    <name evidence="2" type="ORF">KS419_07880</name>
</gene>
<feature type="transmembrane region" description="Helical" evidence="1">
    <location>
        <begin position="61"/>
        <end position="79"/>
    </location>
</feature>
<name>A0ABS6JDC4_9BACI</name>
<comment type="caution">
    <text evidence="2">The sequence shown here is derived from an EMBL/GenBank/DDBJ whole genome shotgun (WGS) entry which is preliminary data.</text>
</comment>
<keyword evidence="3" id="KW-1185">Reference proteome</keyword>
<feature type="transmembrane region" description="Helical" evidence="1">
    <location>
        <begin position="88"/>
        <end position="117"/>
    </location>
</feature>
<reference evidence="2 3" key="1">
    <citation type="submission" date="2021-06" db="EMBL/GenBank/DDBJ databases">
        <title>Bacillus sp. RD4P76, an endophyte from a halophyte.</title>
        <authorList>
            <person name="Sun J.-Q."/>
        </authorList>
    </citation>
    <scope>NUCLEOTIDE SEQUENCE [LARGE SCALE GENOMIC DNA]</scope>
    <source>
        <strain evidence="2 3">CGMCC 1.15917</strain>
    </source>
</reference>
<accession>A0ABS6JDC4</accession>
<feature type="transmembrane region" description="Helical" evidence="1">
    <location>
        <begin position="137"/>
        <end position="156"/>
    </location>
</feature>
<evidence type="ECO:0000256" key="1">
    <source>
        <dbReference type="SAM" id="Phobius"/>
    </source>
</evidence>
<feature type="transmembrane region" description="Helical" evidence="1">
    <location>
        <begin position="22"/>
        <end position="41"/>
    </location>
</feature>
<protein>
    <submittedName>
        <fullName evidence="2">Uncharacterized protein</fullName>
    </submittedName>
</protein>
<dbReference type="EMBL" id="JAHQCS010000079">
    <property type="protein sequence ID" value="MBU9711651.1"/>
    <property type="molecule type" value="Genomic_DNA"/>
</dbReference>
<organism evidence="2 3">
    <name type="scientific">Evansella tamaricis</name>
    <dbReference type="NCBI Taxonomy" id="2069301"/>
    <lineage>
        <taxon>Bacteria</taxon>
        <taxon>Bacillati</taxon>
        <taxon>Bacillota</taxon>
        <taxon>Bacilli</taxon>
        <taxon>Bacillales</taxon>
        <taxon>Bacillaceae</taxon>
        <taxon>Evansella</taxon>
    </lineage>
</organism>
<evidence type="ECO:0000313" key="3">
    <source>
        <dbReference type="Proteomes" id="UP000784880"/>
    </source>
</evidence>
<dbReference type="Proteomes" id="UP000784880">
    <property type="component" value="Unassembled WGS sequence"/>
</dbReference>
<dbReference type="RefSeq" id="WP_217065637.1">
    <property type="nucleotide sequence ID" value="NZ_JAHQCS010000079.1"/>
</dbReference>
<keyword evidence="1" id="KW-0472">Membrane</keyword>
<keyword evidence="1" id="KW-0812">Transmembrane</keyword>
<proteinExistence type="predicted"/>
<evidence type="ECO:0000313" key="2">
    <source>
        <dbReference type="EMBL" id="MBU9711651.1"/>
    </source>
</evidence>
<feature type="transmembrane region" description="Helical" evidence="1">
    <location>
        <begin position="168"/>
        <end position="191"/>
    </location>
</feature>
<feature type="transmembrane region" description="Helical" evidence="1">
    <location>
        <begin position="211"/>
        <end position="229"/>
    </location>
</feature>
<keyword evidence="1" id="KW-1133">Transmembrane helix</keyword>